<dbReference type="GeneID" id="63802506"/>
<name>A0A1Y1WNS3_9FUNG</name>
<dbReference type="RefSeq" id="XP_040748236.1">
    <property type="nucleotide sequence ID" value="XM_040885858.1"/>
</dbReference>
<evidence type="ECO:0000256" key="1">
    <source>
        <dbReference type="SAM" id="Phobius"/>
    </source>
</evidence>
<keyword evidence="3" id="KW-1185">Reference proteome</keyword>
<accession>A0A1Y1WNS3</accession>
<sequence length="109" mass="10658">MPGYEPTVLAAIAVVLAVFAVVVVVVVAVVAVVVALSAAAAVLVAVAANGPAASAIAVLAALPGSATLEPRCPGAWVAMACAAGSAACPRSMYARPAGGCWRLSCIWRN</sequence>
<organism evidence="2 3">
    <name type="scientific">Linderina pennispora</name>
    <dbReference type="NCBI Taxonomy" id="61395"/>
    <lineage>
        <taxon>Eukaryota</taxon>
        <taxon>Fungi</taxon>
        <taxon>Fungi incertae sedis</taxon>
        <taxon>Zoopagomycota</taxon>
        <taxon>Kickxellomycotina</taxon>
        <taxon>Kickxellomycetes</taxon>
        <taxon>Kickxellales</taxon>
        <taxon>Kickxellaceae</taxon>
        <taxon>Linderina</taxon>
    </lineage>
</organism>
<reference evidence="2 3" key="1">
    <citation type="submission" date="2016-07" db="EMBL/GenBank/DDBJ databases">
        <title>Pervasive Adenine N6-methylation of Active Genes in Fungi.</title>
        <authorList>
            <consortium name="DOE Joint Genome Institute"/>
            <person name="Mondo S.J."/>
            <person name="Dannebaum R.O."/>
            <person name="Kuo R.C."/>
            <person name="Labutti K."/>
            <person name="Haridas S."/>
            <person name="Kuo A."/>
            <person name="Salamov A."/>
            <person name="Ahrendt S.R."/>
            <person name="Lipzen A."/>
            <person name="Sullivan W."/>
            <person name="Andreopoulos W.B."/>
            <person name="Clum A."/>
            <person name="Lindquist E."/>
            <person name="Daum C."/>
            <person name="Ramamoorthy G.K."/>
            <person name="Gryganskyi A."/>
            <person name="Culley D."/>
            <person name="Magnuson J.K."/>
            <person name="James T.Y."/>
            <person name="O'Malley M.A."/>
            <person name="Stajich J.E."/>
            <person name="Spatafora J.W."/>
            <person name="Visel A."/>
            <person name="Grigoriev I.V."/>
        </authorList>
    </citation>
    <scope>NUCLEOTIDE SEQUENCE [LARGE SCALE GENOMIC DNA]</scope>
    <source>
        <strain evidence="2 3">ATCC 12442</strain>
    </source>
</reference>
<keyword evidence="1" id="KW-1133">Transmembrane helix</keyword>
<dbReference type="AlphaFoldDB" id="A0A1Y1WNS3"/>
<keyword evidence="1" id="KW-0472">Membrane</keyword>
<proteinExistence type="predicted"/>
<gene>
    <name evidence="2" type="ORF">DL89DRAFT_26191</name>
</gene>
<keyword evidence="1" id="KW-0812">Transmembrane</keyword>
<comment type="caution">
    <text evidence="2">The sequence shown here is derived from an EMBL/GenBank/DDBJ whole genome shotgun (WGS) entry which is preliminary data.</text>
</comment>
<feature type="transmembrane region" description="Helical" evidence="1">
    <location>
        <begin position="7"/>
        <end position="34"/>
    </location>
</feature>
<protein>
    <submittedName>
        <fullName evidence="2">Uncharacterized protein</fullName>
    </submittedName>
</protein>
<feature type="transmembrane region" description="Helical" evidence="1">
    <location>
        <begin position="40"/>
        <end position="62"/>
    </location>
</feature>
<evidence type="ECO:0000313" key="3">
    <source>
        <dbReference type="Proteomes" id="UP000193922"/>
    </source>
</evidence>
<dbReference type="Proteomes" id="UP000193922">
    <property type="component" value="Unassembled WGS sequence"/>
</dbReference>
<dbReference type="EMBL" id="MCFD01000001">
    <property type="protein sequence ID" value="ORX75025.1"/>
    <property type="molecule type" value="Genomic_DNA"/>
</dbReference>
<evidence type="ECO:0000313" key="2">
    <source>
        <dbReference type="EMBL" id="ORX75025.1"/>
    </source>
</evidence>